<evidence type="ECO:0000256" key="1">
    <source>
        <dbReference type="ARBA" id="ARBA00004651"/>
    </source>
</evidence>
<organism evidence="7 8">
    <name type="scientific">Epilithonimonas hungarica</name>
    <dbReference type="NCBI Taxonomy" id="454006"/>
    <lineage>
        <taxon>Bacteria</taxon>
        <taxon>Pseudomonadati</taxon>
        <taxon>Bacteroidota</taxon>
        <taxon>Flavobacteriia</taxon>
        <taxon>Flavobacteriales</taxon>
        <taxon>Weeksellaceae</taxon>
        <taxon>Chryseobacterium group</taxon>
        <taxon>Epilithonimonas</taxon>
    </lineage>
</organism>
<keyword evidence="5 6" id="KW-0472">Membrane</keyword>
<protein>
    <submittedName>
        <fullName evidence="7">Membrane protein involved in the export of O-antigen and teichoic acid</fullName>
    </submittedName>
</protein>
<evidence type="ECO:0000256" key="4">
    <source>
        <dbReference type="ARBA" id="ARBA00022989"/>
    </source>
</evidence>
<evidence type="ECO:0000313" key="7">
    <source>
        <dbReference type="EMBL" id="SDF67096.1"/>
    </source>
</evidence>
<feature type="transmembrane region" description="Helical" evidence="6">
    <location>
        <begin position="168"/>
        <end position="189"/>
    </location>
</feature>
<keyword evidence="2" id="KW-1003">Cell membrane</keyword>
<feature type="transmembrane region" description="Helical" evidence="6">
    <location>
        <begin position="440"/>
        <end position="462"/>
    </location>
</feature>
<dbReference type="OrthoDB" id="9815702at2"/>
<dbReference type="STRING" id="454006.SAMN05421825_1853"/>
<dbReference type="EMBL" id="FNBH01000002">
    <property type="protein sequence ID" value="SDF67096.1"/>
    <property type="molecule type" value="Genomic_DNA"/>
</dbReference>
<evidence type="ECO:0000256" key="2">
    <source>
        <dbReference type="ARBA" id="ARBA00022475"/>
    </source>
</evidence>
<reference evidence="8" key="1">
    <citation type="submission" date="2016-10" db="EMBL/GenBank/DDBJ databases">
        <authorList>
            <person name="Varghese N."/>
            <person name="Submissions S."/>
        </authorList>
    </citation>
    <scope>NUCLEOTIDE SEQUENCE [LARGE SCALE GENOMIC DNA]</scope>
    <source>
        <strain evidence="8">DSM 19684</strain>
    </source>
</reference>
<accession>A0A1G7MZL8</accession>
<dbReference type="AlphaFoldDB" id="A0A1G7MZL8"/>
<dbReference type="Pfam" id="PF01943">
    <property type="entry name" value="Polysacc_synt"/>
    <property type="match status" value="1"/>
</dbReference>
<dbReference type="InterPro" id="IPR002797">
    <property type="entry name" value="Polysacc_synth"/>
</dbReference>
<sequence length="482" mass="55048">MSSIKKNFLYSSILTVSNYIFPLLVFPYISRVLGVTNVGICGFIDGIINYFILISMMGISVVGIREVARVKDDESKIAKTFSSLFYLNAITTFIALIVLMVAIYTIPQLYEHKELMYVGVIKLISNFLLIEWLYTGLEKFKFITNRTIIVKIFYVLCIFLFVKKSEDYYIYFMLTTLMITVNAFMNCWFARRFFKIRNVSFDFKIYRRPVIVLGVYAILTSMYISFNIIFLGFSSGSTEVGYYTTASKLYTILLALYTAFTNVMLPRMSSLLGEGKMDEFKDMIVRSQDLLFGFSIPICILAIAFSPEIIQIIAGDGYEGAIVPMRIMMPLMIIIGYEQILVLQILTPLQKDKAIFINSVIGACAGIALNLLLVPLFKSIGSSIVWFISECVVLASSQYFVHKFIKVNFPYKKLAINVLWSIPAILLCLLLKYNLKFSPFINLSIAGLIVGSYFMIIQLFFLKNEFFISSFHKTLKIINLKK</sequence>
<dbReference type="PANTHER" id="PTHR30250:SF11">
    <property type="entry name" value="O-ANTIGEN TRANSPORTER-RELATED"/>
    <property type="match status" value="1"/>
</dbReference>
<feature type="transmembrane region" description="Helical" evidence="6">
    <location>
        <begin position="250"/>
        <end position="269"/>
    </location>
</feature>
<feature type="transmembrane region" description="Helical" evidence="6">
    <location>
        <begin position="7"/>
        <end position="29"/>
    </location>
</feature>
<evidence type="ECO:0000256" key="3">
    <source>
        <dbReference type="ARBA" id="ARBA00022692"/>
    </source>
</evidence>
<feature type="transmembrane region" description="Helical" evidence="6">
    <location>
        <begin position="115"/>
        <end position="134"/>
    </location>
</feature>
<keyword evidence="8" id="KW-1185">Reference proteome</keyword>
<evidence type="ECO:0000256" key="6">
    <source>
        <dbReference type="SAM" id="Phobius"/>
    </source>
</evidence>
<feature type="transmembrane region" description="Helical" evidence="6">
    <location>
        <begin position="35"/>
        <end position="64"/>
    </location>
</feature>
<gene>
    <name evidence="7" type="ORF">SAMN05421825_1853</name>
</gene>
<feature type="transmembrane region" description="Helical" evidence="6">
    <location>
        <begin position="146"/>
        <end position="162"/>
    </location>
</feature>
<proteinExistence type="predicted"/>
<feature type="transmembrane region" description="Helical" evidence="6">
    <location>
        <begin position="325"/>
        <end position="343"/>
    </location>
</feature>
<keyword evidence="3 6" id="KW-0812">Transmembrane</keyword>
<feature type="transmembrane region" description="Helical" evidence="6">
    <location>
        <begin position="290"/>
        <end position="313"/>
    </location>
</feature>
<dbReference type="InterPro" id="IPR050833">
    <property type="entry name" value="Poly_Biosynth_Transport"/>
</dbReference>
<keyword evidence="4 6" id="KW-1133">Transmembrane helix</keyword>
<feature type="transmembrane region" description="Helical" evidence="6">
    <location>
        <begin position="210"/>
        <end position="230"/>
    </location>
</feature>
<evidence type="ECO:0000256" key="5">
    <source>
        <dbReference type="ARBA" id="ARBA00023136"/>
    </source>
</evidence>
<name>A0A1G7MZL8_9FLAO</name>
<dbReference type="RefSeq" id="WP_089873199.1">
    <property type="nucleotide sequence ID" value="NZ_FNBH01000002.1"/>
</dbReference>
<dbReference type="PANTHER" id="PTHR30250">
    <property type="entry name" value="PST FAMILY PREDICTED COLANIC ACID TRANSPORTER"/>
    <property type="match status" value="1"/>
</dbReference>
<dbReference type="Proteomes" id="UP000199203">
    <property type="component" value="Unassembled WGS sequence"/>
</dbReference>
<feature type="transmembrane region" description="Helical" evidence="6">
    <location>
        <begin position="414"/>
        <end position="434"/>
    </location>
</feature>
<dbReference type="CDD" id="cd13128">
    <property type="entry name" value="MATE_Wzx_like"/>
    <property type="match status" value="1"/>
</dbReference>
<evidence type="ECO:0000313" key="8">
    <source>
        <dbReference type="Proteomes" id="UP000199203"/>
    </source>
</evidence>
<dbReference type="GO" id="GO:0005886">
    <property type="term" value="C:plasma membrane"/>
    <property type="evidence" value="ECO:0007669"/>
    <property type="project" value="UniProtKB-SubCell"/>
</dbReference>
<feature type="transmembrane region" description="Helical" evidence="6">
    <location>
        <begin position="355"/>
        <end position="377"/>
    </location>
</feature>
<comment type="subcellular location">
    <subcellularLocation>
        <location evidence="1">Cell membrane</location>
        <topology evidence="1">Multi-pass membrane protein</topology>
    </subcellularLocation>
</comment>
<feature type="transmembrane region" description="Helical" evidence="6">
    <location>
        <begin position="84"/>
        <end position="103"/>
    </location>
</feature>